<keyword evidence="1" id="KW-1133">Transmembrane helix</keyword>
<sequence>MHGADGALLSTEYAELLRRVACSAIRSDGRGTRAMRRMAKALGTLGVAVALVLTVSNSAYAAHGFLIIDGVAHRDPSGCFPLGDFVPSVVTNRTDAVAEVWSGPDCKGQVDWLIYPGETYQPNGSRSVFVL</sequence>
<keyword evidence="3" id="KW-1185">Reference proteome</keyword>
<name>A0ABS4M3J6_9ACTN</name>
<organism evidence="2 3">
    <name type="scientific">Streptomyces griseochromogenes</name>
    <dbReference type="NCBI Taxonomy" id="68214"/>
    <lineage>
        <taxon>Bacteria</taxon>
        <taxon>Bacillati</taxon>
        <taxon>Actinomycetota</taxon>
        <taxon>Actinomycetes</taxon>
        <taxon>Kitasatosporales</taxon>
        <taxon>Streptomycetaceae</taxon>
        <taxon>Streptomyces</taxon>
    </lineage>
</organism>
<evidence type="ECO:0000313" key="2">
    <source>
        <dbReference type="EMBL" id="MBP2054251.1"/>
    </source>
</evidence>
<evidence type="ECO:0000256" key="1">
    <source>
        <dbReference type="SAM" id="Phobius"/>
    </source>
</evidence>
<dbReference type="Proteomes" id="UP001519309">
    <property type="component" value="Unassembled WGS sequence"/>
</dbReference>
<reference evidence="2 3" key="1">
    <citation type="submission" date="2021-03" db="EMBL/GenBank/DDBJ databases">
        <title>Genomic Encyclopedia of Type Strains, Phase IV (KMG-IV): sequencing the most valuable type-strain genomes for metagenomic binning, comparative biology and taxonomic classification.</title>
        <authorList>
            <person name="Goeker M."/>
        </authorList>
    </citation>
    <scope>NUCLEOTIDE SEQUENCE [LARGE SCALE GENOMIC DNA]</scope>
    <source>
        <strain evidence="2 3">DSM 40499</strain>
    </source>
</reference>
<proteinExistence type="predicted"/>
<comment type="caution">
    <text evidence="2">The sequence shown here is derived from an EMBL/GenBank/DDBJ whole genome shotgun (WGS) entry which is preliminary data.</text>
</comment>
<keyword evidence="1" id="KW-0812">Transmembrane</keyword>
<gene>
    <name evidence="2" type="ORF">J2Z21_007254</name>
</gene>
<protein>
    <submittedName>
        <fullName evidence="2">Uncharacterized protein</fullName>
    </submittedName>
</protein>
<feature type="transmembrane region" description="Helical" evidence="1">
    <location>
        <begin position="42"/>
        <end position="68"/>
    </location>
</feature>
<keyword evidence="1" id="KW-0472">Membrane</keyword>
<accession>A0ABS4M3J6</accession>
<evidence type="ECO:0000313" key="3">
    <source>
        <dbReference type="Proteomes" id="UP001519309"/>
    </source>
</evidence>
<dbReference type="EMBL" id="JAGGLP010000020">
    <property type="protein sequence ID" value="MBP2054251.1"/>
    <property type="molecule type" value="Genomic_DNA"/>
</dbReference>